<evidence type="ECO:0000313" key="2">
    <source>
        <dbReference type="Proteomes" id="UP000240739"/>
    </source>
</evidence>
<dbReference type="EMBL" id="PYYB01000001">
    <property type="protein sequence ID" value="PTL59180.1"/>
    <property type="molecule type" value="Genomic_DNA"/>
</dbReference>
<accession>A0A2T4UIW1</accession>
<proteinExistence type="predicted"/>
<keyword evidence="2" id="KW-1185">Reference proteome</keyword>
<evidence type="ECO:0008006" key="3">
    <source>
        <dbReference type="Google" id="ProtNLM"/>
    </source>
</evidence>
<reference evidence="1 2" key="1">
    <citation type="submission" date="2018-03" db="EMBL/GenBank/DDBJ databases">
        <title>Aquarubrobacter algicola gen. nov., sp. nov., a novel actinobacterium isolated from shallow eutrophic lake during the end of cyanobacterial harmful algal blooms.</title>
        <authorList>
            <person name="Chun S.J."/>
        </authorList>
    </citation>
    <scope>NUCLEOTIDE SEQUENCE [LARGE SCALE GENOMIC DNA]</scope>
    <source>
        <strain evidence="1 2">Seoho-28</strain>
    </source>
</reference>
<sequence>MSPAVALAALAEEELALVLDGRADELDALHVRREALMGRLMDLAPAGLRPEDRAALERAAGTQQLVTLALGDAVAAARAQLGGLHRGRSAAAGYARAAA</sequence>
<dbReference type="Proteomes" id="UP000240739">
    <property type="component" value="Unassembled WGS sequence"/>
</dbReference>
<name>A0A2T4UIW1_9ACTN</name>
<dbReference type="AlphaFoldDB" id="A0A2T4UIW1"/>
<organism evidence="1 2">
    <name type="scientific">Paraconexibacter algicola</name>
    <dbReference type="NCBI Taxonomy" id="2133960"/>
    <lineage>
        <taxon>Bacteria</taxon>
        <taxon>Bacillati</taxon>
        <taxon>Actinomycetota</taxon>
        <taxon>Thermoleophilia</taxon>
        <taxon>Solirubrobacterales</taxon>
        <taxon>Paraconexibacteraceae</taxon>
        <taxon>Paraconexibacter</taxon>
    </lineage>
</organism>
<evidence type="ECO:0000313" key="1">
    <source>
        <dbReference type="EMBL" id="PTL59180.1"/>
    </source>
</evidence>
<dbReference type="RefSeq" id="WP_107567616.1">
    <property type="nucleotide sequence ID" value="NZ_PYYB01000001.1"/>
</dbReference>
<gene>
    <name evidence="1" type="ORF">C7Y72_05715</name>
</gene>
<comment type="caution">
    <text evidence="1">The sequence shown here is derived from an EMBL/GenBank/DDBJ whole genome shotgun (WGS) entry which is preliminary data.</text>
</comment>
<protein>
    <recommendedName>
        <fullName evidence="3">Flagellar protein FlgN</fullName>
    </recommendedName>
</protein>